<evidence type="ECO:0000313" key="2">
    <source>
        <dbReference type="EMBL" id="PEN09193.1"/>
    </source>
</evidence>
<comment type="caution">
    <text evidence="2">The sequence shown here is derived from an EMBL/GenBank/DDBJ whole genome shotgun (WGS) entry which is preliminary data.</text>
</comment>
<keyword evidence="3" id="KW-1185">Reference proteome</keyword>
<evidence type="ECO:0000313" key="3">
    <source>
        <dbReference type="Proteomes" id="UP000221024"/>
    </source>
</evidence>
<keyword evidence="1" id="KW-0812">Transmembrane</keyword>
<accession>A0A2H3NPL9</accession>
<keyword evidence="1" id="KW-0472">Membrane</keyword>
<dbReference type="Proteomes" id="UP000221024">
    <property type="component" value="Unassembled WGS sequence"/>
</dbReference>
<evidence type="ECO:0000256" key="1">
    <source>
        <dbReference type="SAM" id="Phobius"/>
    </source>
</evidence>
<dbReference type="RefSeq" id="WP_098060593.1">
    <property type="nucleotide sequence ID" value="NZ_PDEP01000001.1"/>
</dbReference>
<gene>
    <name evidence="2" type="ORF">CRI93_00220</name>
</gene>
<keyword evidence="1" id="KW-1133">Transmembrane helix</keyword>
<protein>
    <submittedName>
        <fullName evidence="2">Uncharacterized protein</fullName>
    </submittedName>
</protein>
<reference evidence="2 3" key="1">
    <citation type="submission" date="2017-10" db="EMBL/GenBank/DDBJ databases">
        <title>Draft genome of Longimonas halophila.</title>
        <authorList>
            <person name="Goh K.M."/>
            <person name="Shamsir M.S."/>
            <person name="Lim S.W."/>
        </authorList>
    </citation>
    <scope>NUCLEOTIDE SEQUENCE [LARGE SCALE GENOMIC DNA]</scope>
    <source>
        <strain evidence="2 3">KCTC 42399</strain>
    </source>
</reference>
<sequence>MNWFTYRSYHTRNHRSLRPFPGAALIGVRRPVRPVSRSVRAARRAQRATWLRRHVTRVRRLEITGRIALAMSAVAFILAFGLASVQPFNPLERAQVARSATLLQWDTPVQTAEPEFAPPLPSLASLEE</sequence>
<proteinExistence type="predicted"/>
<dbReference type="EMBL" id="PDEP01000001">
    <property type="protein sequence ID" value="PEN09193.1"/>
    <property type="molecule type" value="Genomic_DNA"/>
</dbReference>
<feature type="transmembrane region" description="Helical" evidence="1">
    <location>
        <begin position="67"/>
        <end position="85"/>
    </location>
</feature>
<name>A0A2H3NPL9_9BACT</name>
<dbReference type="AlphaFoldDB" id="A0A2H3NPL9"/>
<organism evidence="2 3">
    <name type="scientific">Longimonas halophila</name>
    <dbReference type="NCBI Taxonomy" id="1469170"/>
    <lineage>
        <taxon>Bacteria</taxon>
        <taxon>Pseudomonadati</taxon>
        <taxon>Rhodothermota</taxon>
        <taxon>Rhodothermia</taxon>
        <taxon>Rhodothermales</taxon>
        <taxon>Salisaetaceae</taxon>
        <taxon>Longimonas</taxon>
    </lineage>
</organism>